<protein>
    <submittedName>
        <fullName evidence="1">Uncharacterized protein</fullName>
    </submittedName>
</protein>
<comment type="caution">
    <text evidence="1">The sequence shown here is derived from an EMBL/GenBank/DDBJ whole genome shotgun (WGS) entry which is preliminary data.</text>
</comment>
<dbReference type="EMBL" id="JAPWTK010000038">
    <property type="protein sequence ID" value="KAJ8955401.1"/>
    <property type="molecule type" value="Genomic_DNA"/>
</dbReference>
<keyword evidence="2" id="KW-1185">Reference proteome</keyword>
<proteinExistence type="predicted"/>
<dbReference type="Proteomes" id="UP001162162">
    <property type="component" value="Unassembled WGS sequence"/>
</dbReference>
<sequence>MSLVALERNIVVKHLAVDRVPHSGPPTVLLDKGRFNCSSGRPMWGVQIVYVFAHAEFLNLSKGMKVRKDEVLFAERSEFHRLKAPRAAEHLS</sequence>
<evidence type="ECO:0000313" key="1">
    <source>
        <dbReference type="EMBL" id="KAJ8955401.1"/>
    </source>
</evidence>
<organism evidence="1 2">
    <name type="scientific">Aromia moschata</name>
    <dbReference type="NCBI Taxonomy" id="1265417"/>
    <lineage>
        <taxon>Eukaryota</taxon>
        <taxon>Metazoa</taxon>
        <taxon>Ecdysozoa</taxon>
        <taxon>Arthropoda</taxon>
        <taxon>Hexapoda</taxon>
        <taxon>Insecta</taxon>
        <taxon>Pterygota</taxon>
        <taxon>Neoptera</taxon>
        <taxon>Endopterygota</taxon>
        <taxon>Coleoptera</taxon>
        <taxon>Polyphaga</taxon>
        <taxon>Cucujiformia</taxon>
        <taxon>Chrysomeloidea</taxon>
        <taxon>Cerambycidae</taxon>
        <taxon>Cerambycinae</taxon>
        <taxon>Callichromatini</taxon>
        <taxon>Aromia</taxon>
    </lineage>
</organism>
<accession>A0AAV8YV78</accession>
<reference evidence="1" key="1">
    <citation type="journal article" date="2023" name="Insect Mol. Biol.">
        <title>Genome sequencing provides insights into the evolution of gene families encoding plant cell wall-degrading enzymes in longhorned beetles.</title>
        <authorList>
            <person name="Shin N.R."/>
            <person name="Okamura Y."/>
            <person name="Kirsch R."/>
            <person name="Pauchet Y."/>
        </authorList>
    </citation>
    <scope>NUCLEOTIDE SEQUENCE</scope>
    <source>
        <strain evidence="1">AMC_N1</strain>
    </source>
</reference>
<name>A0AAV8YV78_9CUCU</name>
<dbReference type="AlphaFoldDB" id="A0AAV8YV78"/>
<gene>
    <name evidence="1" type="ORF">NQ318_003499</name>
</gene>
<evidence type="ECO:0000313" key="2">
    <source>
        <dbReference type="Proteomes" id="UP001162162"/>
    </source>
</evidence>